<evidence type="ECO:0000313" key="2">
    <source>
        <dbReference type="Proteomes" id="UP000504606"/>
    </source>
</evidence>
<dbReference type="InterPro" id="IPR007199">
    <property type="entry name" value="Rep_factor-A_N"/>
</dbReference>
<dbReference type="Gene3D" id="2.40.50.140">
    <property type="entry name" value="Nucleic acid-binding proteins"/>
    <property type="match status" value="2"/>
</dbReference>
<accession>A0A6J1TP25</accession>
<feature type="domain" description="Replication factor-A protein 1 N-terminal" evidence="1">
    <location>
        <begin position="3"/>
        <end position="104"/>
    </location>
</feature>
<dbReference type="InterPro" id="IPR012340">
    <property type="entry name" value="NA-bd_OB-fold"/>
</dbReference>
<dbReference type="GO" id="GO:0006260">
    <property type="term" value="P:DNA replication"/>
    <property type="evidence" value="ECO:0007669"/>
    <property type="project" value="InterPro"/>
</dbReference>
<dbReference type="GeneID" id="113217613"/>
<name>A0A6J1TP25_FRAOC</name>
<keyword evidence="2" id="KW-1185">Reference proteome</keyword>
<feature type="domain" description="Replication factor-A protein 1 N-terminal" evidence="1">
    <location>
        <begin position="137"/>
        <end position="238"/>
    </location>
</feature>
<gene>
    <name evidence="3" type="primary">LOC113217613</name>
</gene>
<sequence length="353" mass="38494">MKLSEGTVKTFVNGGHVKPPFILQLLGHEKIGIFKREQYSLILSDGVDSDLFVILSIRLNAMVHRGDLADNAVVCINDYIVTNLSGGHGGRFKMLNITSMEVVAPASRRIGNPRFARWRNSVQKPKGEDLLDDLPQLTKGALSAIVDKGDNVDSPILQILGNKKCPGKDPRYRLLLSDGVNAYSQAVLDLELLHMFHDGDLSDYSIICIKRYVTPSVPSPIPGEAICVIIILDLEVLVASSDEPDLRKIGDPKPMEIEMKCDSVVQLSGSSGSSCNQVPCGGRATYRAPCACSGCWERNRPFKEKALQLLGQLGQLRDAVLPLNAEDWAAPLALTRCRGGELRLDCPPPTLTP</sequence>
<dbReference type="RefSeq" id="XP_026293360.1">
    <property type="nucleotide sequence ID" value="XM_026437575.2"/>
</dbReference>
<dbReference type="OrthoDB" id="1751331at2759"/>
<dbReference type="GO" id="GO:0005634">
    <property type="term" value="C:nucleus"/>
    <property type="evidence" value="ECO:0007669"/>
    <property type="project" value="InterPro"/>
</dbReference>
<dbReference type="KEGG" id="foc:113217613"/>
<dbReference type="SUPFAM" id="SSF50249">
    <property type="entry name" value="Nucleic acid-binding proteins"/>
    <property type="match status" value="2"/>
</dbReference>
<reference evidence="3" key="1">
    <citation type="submission" date="2025-08" db="UniProtKB">
        <authorList>
            <consortium name="RefSeq"/>
        </authorList>
    </citation>
    <scope>IDENTIFICATION</scope>
    <source>
        <tissue evidence="3">Whole organism</tissue>
    </source>
</reference>
<organism evidence="2 3">
    <name type="scientific">Frankliniella occidentalis</name>
    <name type="common">Western flower thrips</name>
    <name type="synonym">Euthrips occidentalis</name>
    <dbReference type="NCBI Taxonomy" id="133901"/>
    <lineage>
        <taxon>Eukaryota</taxon>
        <taxon>Metazoa</taxon>
        <taxon>Ecdysozoa</taxon>
        <taxon>Arthropoda</taxon>
        <taxon>Hexapoda</taxon>
        <taxon>Insecta</taxon>
        <taxon>Pterygota</taxon>
        <taxon>Neoptera</taxon>
        <taxon>Paraneoptera</taxon>
        <taxon>Thysanoptera</taxon>
        <taxon>Terebrantia</taxon>
        <taxon>Thripoidea</taxon>
        <taxon>Thripidae</taxon>
        <taxon>Frankliniella</taxon>
    </lineage>
</organism>
<evidence type="ECO:0000259" key="1">
    <source>
        <dbReference type="Pfam" id="PF04057"/>
    </source>
</evidence>
<proteinExistence type="predicted"/>
<dbReference type="GO" id="GO:0003677">
    <property type="term" value="F:DNA binding"/>
    <property type="evidence" value="ECO:0007669"/>
    <property type="project" value="InterPro"/>
</dbReference>
<protein>
    <submittedName>
        <fullName evidence="3">Replication protein A 70 kDa DNA-binding subunit-like</fullName>
    </submittedName>
</protein>
<evidence type="ECO:0000313" key="3">
    <source>
        <dbReference type="RefSeq" id="XP_026293360.1"/>
    </source>
</evidence>
<dbReference type="AlphaFoldDB" id="A0A6J1TP25"/>
<dbReference type="Proteomes" id="UP000504606">
    <property type="component" value="Unplaced"/>
</dbReference>
<dbReference type="Pfam" id="PF04057">
    <property type="entry name" value="Rep-A_N"/>
    <property type="match status" value="2"/>
</dbReference>